<feature type="region of interest" description="Disordered" evidence="8">
    <location>
        <begin position="182"/>
        <end position="213"/>
    </location>
</feature>
<evidence type="ECO:0000256" key="4">
    <source>
        <dbReference type="ARBA" id="ARBA00023027"/>
    </source>
</evidence>
<dbReference type="InterPro" id="IPR026590">
    <property type="entry name" value="Ssirtuin_cat_dom"/>
</dbReference>
<dbReference type="GO" id="GO:0005634">
    <property type="term" value="C:nucleus"/>
    <property type="evidence" value="ECO:0007669"/>
    <property type="project" value="TreeGrafter"/>
</dbReference>
<organism evidence="10">
    <name type="scientific">Timema douglasi</name>
    <name type="common">Walking stick</name>
    <dbReference type="NCBI Taxonomy" id="61478"/>
    <lineage>
        <taxon>Eukaryota</taxon>
        <taxon>Metazoa</taxon>
        <taxon>Ecdysozoa</taxon>
        <taxon>Arthropoda</taxon>
        <taxon>Hexapoda</taxon>
        <taxon>Insecta</taxon>
        <taxon>Pterygota</taxon>
        <taxon>Neoptera</taxon>
        <taxon>Polyneoptera</taxon>
        <taxon>Phasmatodea</taxon>
        <taxon>Timematodea</taxon>
        <taxon>Timematoidea</taxon>
        <taxon>Timematidae</taxon>
        <taxon>Timema</taxon>
    </lineage>
</organism>
<keyword evidence="3 7" id="KW-0862">Zinc</keyword>
<dbReference type="AlphaFoldDB" id="A0A7R8VQF1"/>
<accession>A0A7R8VQF1</accession>
<dbReference type="PANTHER" id="PTHR11085">
    <property type="entry name" value="NAD-DEPENDENT PROTEIN DEACYLASE SIRTUIN-5, MITOCHONDRIAL-RELATED"/>
    <property type="match status" value="1"/>
</dbReference>
<protein>
    <recommendedName>
        <fullName evidence="9">Deacetylase sirtuin-type domain-containing protein</fullName>
    </recommendedName>
</protein>
<dbReference type="Pfam" id="PF02146">
    <property type="entry name" value="SIR2"/>
    <property type="match status" value="1"/>
</dbReference>
<dbReference type="Gene3D" id="3.40.50.1220">
    <property type="entry name" value="TPP-binding domain"/>
    <property type="match status" value="2"/>
</dbReference>
<comment type="catalytic activity">
    <reaction evidence="6">
        <text>N(6)-tetradecanoyl-L-lysyl-[protein] + NAD(+) + H2O = 2''-O-tetradecanoyl-ADP-D-ribose + nicotinamide + L-lysyl-[protein]</text>
        <dbReference type="Rhea" id="RHEA:70567"/>
        <dbReference type="Rhea" id="RHEA-COMP:9752"/>
        <dbReference type="Rhea" id="RHEA-COMP:15437"/>
        <dbReference type="ChEBI" id="CHEBI:15377"/>
        <dbReference type="ChEBI" id="CHEBI:17154"/>
        <dbReference type="ChEBI" id="CHEBI:29969"/>
        <dbReference type="ChEBI" id="CHEBI:57540"/>
        <dbReference type="ChEBI" id="CHEBI:141129"/>
        <dbReference type="ChEBI" id="CHEBI:189674"/>
    </reaction>
    <physiologicalReaction direction="left-to-right" evidence="6">
        <dbReference type="Rhea" id="RHEA:70568"/>
    </physiologicalReaction>
</comment>
<evidence type="ECO:0000256" key="8">
    <source>
        <dbReference type="SAM" id="MobiDB-lite"/>
    </source>
</evidence>
<keyword evidence="4" id="KW-0520">NAD</keyword>
<feature type="binding site" evidence="7">
    <location>
        <position position="445"/>
    </location>
    <ligand>
        <name>Zn(2+)</name>
        <dbReference type="ChEBI" id="CHEBI:29105"/>
    </ligand>
</feature>
<feature type="binding site" evidence="7">
    <location>
        <position position="406"/>
    </location>
    <ligand>
        <name>Zn(2+)</name>
        <dbReference type="ChEBI" id="CHEBI:29105"/>
    </ligand>
</feature>
<evidence type="ECO:0000256" key="3">
    <source>
        <dbReference type="ARBA" id="ARBA00022833"/>
    </source>
</evidence>
<sequence>MLEATNSSTTAIVVHDALRVPCPPEINERFSMLLTNSVAYMLKAAANLKVFYTKLIHVVQTFDEEQAVAIRDANSAISCSSIIANLAYVKRNFGNLLGASQFYSCIVELGLAVFLAKNMIECECLVCSKNLHLWLIGHRAQAHLAPPGDFTLYEWPYSKSHLDSLSILSHLKEKGCESVKDLDIPENESDSDEGLPGAEAASPSKKPDSRLSHEDSAVEKIRNYLAEKLALFDRSDREDEVKVKVLDEVTLDGIVKYIKHGKAKNIVTMAGAGISTRVVALVNDDFILKKNSTKMVLGAGIPDFRSPGSGLYHNLEKYKLPDPQAIFEIGFFKVNPQPFFTLAKELYPGTFKPTVCHYFVRLLYEKGLLLRHYTQNIDTLERVAGIPGEKLVEAHGTFHTSHCLKCRKLYDLEWMKGLLKFFKKQNKNSIFGLNTHLLNSVKDTCPRLLINREKAGQRDRLMRLVGMSSGLDFDSDNNVRDVAWLGDCDEGCQLLADKLGWGAELKQLVESEHKKIDIQKAKDEKMAKEKVGTVSTTDDGIQDKKDDDTKKEWL</sequence>
<evidence type="ECO:0000256" key="5">
    <source>
        <dbReference type="ARBA" id="ARBA00048378"/>
    </source>
</evidence>
<feature type="compositionally biased region" description="Acidic residues" evidence="8">
    <location>
        <begin position="184"/>
        <end position="193"/>
    </location>
</feature>
<dbReference type="PROSITE" id="PS50305">
    <property type="entry name" value="SIRTUIN"/>
    <property type="match status" value="1"/>
</dbReference>
<dbReference type="InterPro" id="IPR050134">
    <property type="entry name" value="NAD-dep_sirtuin_deacylases"/>
</dbReference>
<evidence type="ECO:0000256" key="1">
    <source>
        <dbReference type="ARBA" id="ARBA00022679"/>
    </source>
</evidence>
<dbReference type="GO" id="GO:0070403">
    <property type="term" value="F:NAD+ binding"/>
    <property type="evidence" value="ECO:0007669"/>
    <property type="project" value="InterPro"/>
</dbReference>
<keyword evidence="1" id="KW-0808">Transferase</keyword>
<dbReference type="InterPro" id="IPR003000">
    <property type="entry name" value="Sirtuin"/>
</dbReference>
<dbReference type="PANTHER" id="PTHR11085:SF6">
    <property type="entry name" value="NAD-DEPENDENT PROTEIN DEACETYLASE SIRTUIN-2"/>
    <property type="match status" value="1"/>
</dbReference>
<feature type="binding site" evidence="7">
    <location>
        <position position="492"/>
    </location>
    <ligand>
        <name>Zn(2+)</name>
        <dbReference type="ChEBI" id="CHEBI:29105"/>
    </ligand>
</feature>
<proteinExistence type="predicted"/>
<evidence type="ECO:0000313" key="10">
    <source>
        <dbReference type="EMBL" id="CAD7200709.1"/>
    </source>
</evidence>
<feature type="compositionally biased region" description="Basic and acidic residues" evidence="8">
    <location>
        <begin position="541"/>
        <end position="554"/>
    </location>
</feature>
<feature type="region of interest" description="Disordered" evidence="8">
    <location>
        <begin position="519"/>
        <end position="554"/>
    </location>
</feature>
<dbReference type="InterPro" id="IPR029035">
    <property type="entry name" value="DHS-like_NAD/FAD-binding_dom"/>
</dbReference>
<gene>
    <name evidence="10" type="ORF">TDIB3V08_LOCUS6921</name>
</gene>
<dbReference type="EMBL" id="OA567706">
    <property type="protein sequence ID" value="CAD7200709.1"/>
    <property type="molecule type" value="Genomic_DNA"/>
</dbReference>
<reference evidence="10" key="1">
    <citation type="submission" date="2020-11" db="EMBL/GenBank/DDBJ databases">
        <authorList>
            <person name="Tran Van P."/>
        </authorList>
    </citation>
    <scope>NUCLEOTIDE SEQUENCE</scope>
</reference>
<dbReference type="GO" id="GO:0017136">
    <property type="term" value="F:histone deacetylase activity, NAD-dependent"/>
    <property type="evidence" value="ECO:0007669"/>
    <property type="project" value="TreeGrafter"/>
</dbReference>
<feature type="active site" description="Proton acceptor" evidence="7">
    <location>
        <position position="395"/>
    </location>
</feature>
<feature type="domain" description="Deacetylase sirtuin-type" evidence="9">
    <location>
        <begin position="262"/>
        <end position="554"/>
    </location>
</feature>
<feature type="binding site" evidence="7">
    <location>
        <position position="403"/>
    </location>
    <ligand>
        <name>Zn(2+)</name>
        <dbReference type="ChEBI" id="CHEBI:29105"/>
    </ligand>
</feature>
<keyword evidence="2 7" id="KW-0479">Metal-binding</keyword>
<evidence type="ECO:0000256" key="6">
    <source>
        <dbReference type="ARBA" id="ARBA00048905"/>
    </source>
</evidence>
<evidence type="ECO:0000256" key="7">
    <source>
        <dbReference type="PROSITE-ProRule" id="PRU00236"/>
    </source>
</evidence>
<dbReference type="GO" id="GO:0046872">
    <property type="term" value="F:metal ion binding"/>
    <property type="evidence" value="ECO:0007669"/>
    <property type="project" value="UniProtKB-KW"/>
</dbReference>
<dbReference type="SUPFAM" id="SSF52467">
    <property type="entry name" value="DHS-like NAD/FAD-binding domain"/>
    <property type="match status" value="1"/>
</dbReference>
<feature type="compositionally biased region" description="Basic and acidic residues" evidence="8">
    <location>
        <begin position="519"/>
        <end position="531"/>
    </location>
</feature>
<evidence type="ECO:0000256" key="2">
    <source>
        <dbReference type="ARBA" id="ARBA00022723"/>
    </source>
</evidence>
<comment type="catalytic activity">
    <reaction evidence="5">
        <text>N(6)-hexadecanoyl-L-lysyl-[protein] + NAD(+) + H2O = 2''-O-hexadecanoyl-ADP-D-ribose + nicotinamide + L-lysyl-[protein]</text>
        <dbReference type="Rhea" id="RHEA:70563"/>
        <dbReference type="Rhea" id="RHEA-COMP:9752"/>
        <dbReference type="Rhea" id="RHEA-COMP:14175"/>
        <dbReference type="ChEBI" id="CHEBI:15377"/>
        <dbReference type="ChEBI" id="CHEBI:17154"/>
        <dbReference type="ChEBI" id="CHEBI:29969"/>
        <dbReference type="ChEBI" id="CHEBI:57540"/>
        <dbReference type="ChEBI" id="CHEBI:138936"/>
        <dbReference type="ChEBI" id="CHEBI:189673"/>
    </reaction>
    <physiologicalReaction direction="left-to-right" evidence="5">
        <dbReference type="Rhea" id="RHEA:70564"/>
    </physiologicalReaction>
</comment>
<name>A0A7R8VQF1_TIMDO</name>
<evidence type="ECO:0000259" key="9">
    <source>
        <dbReference type="PROSITE" id="PS50305"/>
    </source>
</evidence>